<sequence>MPPTHRSTPGIRRPRVAGRRTTRSAPAEALTSAGRRGGGRTATVEEATPEPAQVVSEPAADGRGEAEQAATVDEPLATERAEARTAGAEDVDEEAADASPARPRRSLRALRTTPVTTRALIAWGAAATVLVFLASFFGALWYHREHSGPAANRALIDIGATSQVAQQVADAVTTIYSYDFARLDENERTARAVITPEFEQQFGQLFTEVRARAPQQKAVVTATVSNTGVSRLEDDTAVVVLFMNQIATRAAEDGPQQLASAGRLTVTAKKIDGVWKIADVQAV</sequence>
<evidence type="ECO:0000256" key="2">
    <source>
        <dbReference type="ARBA" id="ARBA00023136"/>
    </source>
</evidence>
<keyword evidence="6" id="KW-1185">Reference proteome</keyword>
<protein>
    <submittedName>
        <fullName evidence="5">Mce-associated membrane protein</fullName>
    </submittedName>
</protein>
<keyword evidence="4" id="KW-0812">Transmembrane</keyword>
<dbReference type="PANTHER" id="PTHR37042">
    <property type="entry name" value="OUTER MEMBRANE PROTEIN RV1973"/>
    <property type="match status" value="1"/>
</dbReference>
<dbReference type="OrthoDB" id="5192320at2"/>
<dbReference type="Proteomes" id="UP000184363">
    <property type="component" value="Unassembled WGS sequence"/>
</dbReference>
<dbReference type="AlphaFoldDB" id="A0A1M6X857"/>
<evidence type="ECO:0000313" key="6">
    <source>
        <dbReference type="Proteomes" id="UP000184363"/>
    </source>
</evidence>
<gene>
    <name evidence="5" type="ORF">SAMN05443637_11685</name>
</gene>
<organism evidence="5 6">
    <name type="scientific">Pseudonocardia thermophila</name>
    <dbReference type="NCBI Taxonomy" id="1848"/>
    <lineage>
        <taxon>Bacteria</taxon>
        <taxon>Bacillati</taxon>
        <taxon>Actinomycetota</taxon>
        <taxon>Actinomycetes</taxon>
        <taxon>Pseudonocardiales</taxon>
        <taxon>Pseudonocardiaceae</taxon>
        <taxon>Pseudonocardia</taxon>
    </lineage>
</organism>
<dbReference type="PANTHER" id="PTHR37042:SF4">
    <property type="entry name" value="OUTER MEMBRANE PROTEIN RV1973"/>
    <property type="match status" value="1"/>
</dbReference>
<name>A0A1M6X857_PSETH</name>
<keyword evidence="2 4" id="KW-0472">Membrane</keyword>
<evidence type="ECO:0000313" key="5">
    <source>
        <dbReference type="EMBL" id="SHL01965.1"/>
    </source>
</evidence>
<dbReference type="STRING" id="1848.SAMN05443637_11685"/>
<feature type="region of interest" description="Disordered" evidence="3">
    <location>
        <begin position="1"/>
        <end position="105"/>
    </location>
</feature>
<evidence type="ECO:0000256" key="1">
    <source>
        <dbReference type="ARBA" id="ARBA00004370"/>
    </source>
</evidence>
<feature type="transmembrane region" description="Helical" evidence="4">
    <location>
        <begin position="120"/>
        <end position="142"/>
    </location>
</feature>
<evidence type="ECO:0000256" key="4">
    <source>
        <dbReference type="SAM" id="Phobius"/>
    </source>
</evidence>
<proteinExistence type="predicted"/>
<keyword evidence="4" id="KW-1133">Transmembrane helix</keyword>
<dbReference type="GO" id="GO:0016020">
    <property type="term" value="C:membrane"/>
    <property type="evidence" value="ECO:0007669"/>
    <property type="project" value="UniProtKB-SubCell"/>
</dbReference>
<dbReference type="Gene3D" id="3.10.450.50">
    <property type="match status" value="1"/>
</dbReference>
<accession>A0A1M6X857</accession>
<feature type="compositionally biased region" description="Basic residues" evidence="3">
    <location>
        <begin position="12"/>
        <end position="22"/>
    </location>
</feature>
<comment type="subcellular location">
    <subcellularLocation>
        <location evidence="1">Membrane</location>
    </subcellularLocation>
</comment>
<evidence type="ECO:0000256" key="3">
    <source>
        <dbReference type="SAM" id="MobiDB-lite"/>
    </source>
</evidence>
<dbReference type="RefSeq" id="WP_073458727.1">
    <property type="nucleotide sequence ID" value="NZ_FRAP01000016.1"/>
</dbReference>
<dbReference type="EMBL" id="FRAP01000016">
    <property type="protein sequence ID" value="SHL01965.1"/>
    <property type="molecule type" value="Genomic_DNA"/>
</dbReference>
<dbReference type="SUPFAM" id="SSF54427">
    <property type="entry name" value="NTF2-like"/>
    <property type="match status" value="1"/>
</dbReference>
<dbReference type="InterPro" id="IPR032710">
    <property type="entry name" value="NTF2-like_dom_sf"/>
</dbReference>
<reference evidence="5 6" key="1">
    <citation type="submission" date="2016-11" db="EMBL/GenBank/DDBJ databases">
        <authorList>
            <person name="Jaros S."/>
            <person name="Januszkiewicz K."/>
            <person name="Wedrychowicz H."/>
        </authorList>
    </citation>
    <scope>NUCLEOTIDE SEQUENCE [LARGE SCALE GENOMIC DNA]</scope>
    <source>
        <strain evidence="5 6">DSM 43832</strain>
    </source>
</reference>